<protein>
    <submittedName>
        <fullName evidence="1">Lysosomal-associated transmembrane protein 4A</fullName>
    </submittedName>
</protein>
<gene>
    <name evidence="1" type="ORF">Cadr_000017841</name>
</gene>
<proteinExistence type="predicted"/>
<organism evidence="1 2">
    <name type="scientific">Camelus dromedarius</name>
    <name type="common">Dromedary</name>
    <name type="synonym">Arabian camel</name>
    <dbReference type="NCBI Taxonomy" id="9838"/>
    <lineage>
        <taxon>Eukaryota</taxon>
        <taxon>Metazoa</taxon>
        <taxon>Chordata</taxon>
        <taxon>Craniata</taxon>
        <taxon>Vertebrata</taxon>
        <taxon>Euteleostomi</taxon>
        <taxon>Mammalia</taxon>
        <taxon>Eutheria</taxon>
        <taxon>Laurasiatheria</taxon>
        <taxon>Artiodactyla</taxon>
        <taxon>Tylopoda</taxon>
        <taxon>Camelidae</taxon>
        <taxon>Camelus</taxon>
    </lineage>
</organism>
<reference evidence="1 2" key="1">
    <citation type="journal article" date="2019" name="Mol. Ecol. Resour.">
        <title>Improving Illumina assemblies with Hi-C and long reads: an example with the North African dromedary.</title>
        <authorList>
            <person name="Elbers J.P."/>
            <person name="Rogers M.F."/>
            <person name="Perelman P.L."/>
            <person name="Proskuryakova A.A."/>
            <person name="Serdyukova N.A."/>
            <person name="Johnson W.E."/>
            <person name="Horin P."/>
            <person name="Corander J."/>
            <person name="Murphy D."/>
            <person name="Burger P.A."/>
        </authorList>
    </citation>
    <scope>NUCLEOTIDE SEQUENCE [LARGE SCALE GENOMIC DNA]</scope>
    <source>
        <strain evidence="1">Drom800</strain>
        <tissue evidence="1">Blood</tissue>
    </source>
</reference>
<evidence type="ECO:0000313" key="2">
    <source>
        <dbReference type="Proteomes" id="UP000299084"/>
    </source>
</evidence>
<comment type="caution">
    <text evidence="1">The sequence shown here is derived from an EMBL/GenBank/DDBJ whole genome shotgun (WGS) entry which is preliminary data.</text>
</comment>
<dbReference type="AlphaFoldDB" id="A0A5N4D871"/>
<keyword evidence="1" id="KW-0812">Transmembrane</keyword>
<keyword evidence="2" id="KW-1185">Reference proteome</keyword>
<dbReference type="STRING" id="9838.ENSCDRP00005011001"/>
<accession>A0A5N4D871</accession>
<evidence type="ECO:0000313" key="1">
    <source>
        <dbReference type="EMBL" id="KAB1267250.1"/>
    </source>
</evidence>
<name>A0A5N4D871_CAMDR</name>
<dbReference type="EMBL" id="JWIN03000015">
    <property type="protein sequence ID" value="KAB1267250.1"/>
    <property type="molecule type" value="Genomic_DNA"/>
</dbReference>
<dbReference type="Proteomes" id="UP000299084">
    <property type="component" value="Unassembled WGS sequence"/>
</dbReference>
<sequence>MEICFVKQNLTIKWLADSVLLLRLFDFGSQLLMCISSLTYLPRIKEYLDQLVSLSNHCVWNCYKYINNRNMPEIAVYPALKHLHR</sequence>
<keyword evidence="1" id="KW-0472">Membrane</keyword>